<dbReference type="Gene3D" id="1.20.58.1930">
    <property type="match status" value="2"/>
</dbReference>
<dbReference type="EMBL" id="KE124398">
    <property type="protein sequence ID" value="EWC78890.1"/>
    <property type="molecule type" value="Genomic_DNA"/>
</dbReference>
<feature type="region of interest" description="Disordered" evidence="1">
    <location>
        <begin position="1898"/>
        <end position="1941"/>
    </location>
</feature>
<keyword evidence="2" id="KW-0472">Membrane</keyword>
<dbReference type="InterPro" id="IPR004258">
    <property type="entry name" value="DBL"/>
</dbReference>
<dbReference type="InterPro" id="IPR049158">
    <property type="entry name" value="PfEMP1_CIDRalpha1_dom"/>
</dbReference>
<evidence type="ECO:0000259" key="7">
    <source>
        <dbReference type="Pfam" id="PF22672"/>
    </source>
</evidence>
<dbReference type="Gene3D" id="1.20.1310.20">
    <property type="entry name" value="Duffy-antigen binding domain"/>
    <property type="match status" value="5"/>
</dbReference>
<dbReference type="FunFam" id="1.20.58.830:FF:000021">
    <property type="entry name" value="Erythrocyte membrane protein 1, PfEMP1"/>
    <property type="match status" value="1"/>
</dbReference>
<feature type="domain" description="PfEMP1 CIDRalpha1" evidence="6">
    <location>
        <begin position="529"/>
        <end position="585"/>
    </location>
</feature>
<feature type="domain" description="Duffy-binding-like" evidence="3">
    <location>
        <begin position="1754"/>
        <end position="1901"/>
    </location>
</feature>
<dbReference type="Pfam" id="PF05424">
    <property type="entry name" value="Duffy_binding"/>
    <property type="match status" value="5"/>
</dbReference>
<dbReference type="SUPFAM" id="SSF140924">
    <property type="entry name" value="Duffy binding domain-like"/>
    <property type="match status" value="7"/>
</dbReference>
<dbReference type="Pfam" id="PF15447">
    <property type="entry name" value="NTS"/>
    <property type="match status" value="1"/>
</dbReference>
<evidence type="ECO:0000259" key="6">
    <source>
        <dbReference type="Pfam" id="PF21807"/>
    </source>
</evidence>
<feature type="domain" description="Duffy-antigen binding" evidence="4">
    <location>
        <begin position="1992"/>
        <end position="2175"/>
    </location>
</feature>
<dbReference type="Pfam" id="PF03011">
    <property type="entry name" value="PFEMP"/>
    <property type="match status" value="2"/>
</dbReference>
<feature type="transmembrane region" description="Helical" evidence="2">
    <location>
        <begin position="2840"/>
        <end position="2861"/>
    </location>
</feature>
<dbReference type="InterPro" id="IPR042202">
    <property type="entry name" value="Duffy-ag-bd_sf"/>
</dbReference>
<feature type="non-terminal residue" evidence="8">
    <location>
        <position position="2862"/>
    </location>
</feature>
<feature type="region of interest" description="Disordered" evidence="1">
    <location>
        <begin position="95"/>
        <end position="124"/>
    </location>
</feature>
<feature type="domain" description="Duffy-antigen binding" evidence="4">
    <location>
        <begin position="869"/>
        <end position="1026"/>
    </location>
</feature>
<evidence type="ECO:0008006" key="10">
    <source>
        <dbReference type="Google" id="ProtNLM"/>
    </source>
</evidence>
<dbReference type="InterPro" id="IPR029210">
    <property type="entry name" value="PfEMP1_NTS"/>
</dbReference>
<name>W7JIW1_PLAFA</name>
<evidence type="ECO:0000256" key="1">
    <source>
        <dbReference type="SAM" id="MobiDB-lite"/>
    </source>
</evidence>
<dbReference type="InterPro" id="IPR054595">
    <property type="entry name" value="DBL_C"/>
</dbReference>
<dbReference type="InterPro" id="IPR008602">
    <property type="entry name" value="Duffy-antigen-binding"/>
</dbReference>
<feature type="domain" description="Duffy-antigen binding" evidence="4">
    <location>
        <begin position="2422"/>
        <end position="2609"/>
    </location>
</feature>
<evidence type="ECO:0000313" key="9">
    <source>
        <dbReference type="Proteomes" id="UP000030697"/>
    </source>
</evidence>
<keyword evidence="2" id="KW-0812">Transmembrane</keyword>
<keyword evidence="2" id="KW-1133">Transmembrane helix</keyword>
<protein>
    <recommendedName>
        <fullName evidence="10">Duffy-binding-like domain-containing protein</fullName>
    </recommendedName>
</protein>
<dbReference type="Proteomes" id="UP000030697">
    <property type="component" value="Unassembled WGS sequence"/>
</dbReference>
<feature type="domain" description="Duffy-antigen binding" evidence="4">
    <location>
        <begin position="126"/>
        <end position="316"/>
    </location>
</feature>
<feature type="domain" description="Duffy-binding-like" evidence="7">
    <location>
        <begin position="1500"/>
        <end position="1642"/>
    </location>
</feature>
<dbReference type="GO" id="GO:0016020">
    <property type="term" value="C:membrane"/>
    <property type="evidence" value="ECO:0007669"/>
    <property type="project" value="InterPro"/>
</dbReference>
<evidence type="ECO:0000259" key="3">
    <source>
        <dbReference type="Pfam" id="PF03011"/>
    </source>
</evidence>
<accession>W7JIW1</accession>
<dbReference type="GO" id="GO:0046789">
    <property type="term" value="F:host cell surface receptor binding"/>
    <property type="evidence" value="ECO:0007669"/>
    <property type="project" value="InterPro"/>
</dbReference>
<feature type="domain" description="Duffy-binding-like" evidence="7">
    <location>
        <begin position="320"/>
        <end position="470"/>
    </location>
</feature>
<evidence type="ECO:0000256" key="2">
    <source>
        <dbReference type="SAM" id="Phobius"/>
    </source>
</evidence>
<organism evidence="8 9">
    <name type="scientific">Plasmodium falciparum UGT5.1</name>
    <dbReference type="NCBI Taxonomy" id="1237627"/>
    <lineage>
        <taxon>Eukaryota</taxon>
        <taxon>Sar</taxon>
        <taxon>Alveolata</taxon>
        <taxon>Apicomplexa</taxon>
        <taxon>Aconoidasida</taxon>
        <taxon>Haemosporida</taxon>
        <taxon>Plasmodiidae</taxon>
        <taxon>Plasmodium</taxon>
        <taxon>Plasmodium (Laverania)</taxon>
    </lineage>
</organism>
<evidence type="ECO:0000313" key="8">
    <source>
        <dbReference type="EMBL" id="EWC78890.1"/>
    </source>
</evidence>
<gene>
    <name evidence="8" type="ORF">C923_00428</name>
</gene>
<dbReference type="Pfam" id="PF22672">
    <property type="entry name" value="DBL_C"/>
    <property type="match status" value="2"/>
</dbReference>
<dbReference type="Gene3D" id="1.20.58.830">
    <property type="match status" value="5"/>
</dbReference>
<feature type="domain" description="Duffy-antigen binding" evidence="4">
    <location>
        <begin position="1302"/>
        <end position="1477"/>
    </location>
</feature>
<reference evidence="8 9" key="1">
    <citation type="submission" date="2013-02" db="EMBL/GenBank/DDBJ databases">
        <title>The Genome Sequence of Plasmodium falciparum UGT5.1.</title>
        <authorList>
            <consortium name="The Broad Institute Genome Sequencing Platform"/>
            <consortium name="The Broad Institute Genome Sequencing Center for Infectious Disease"/>
            <person name="Neafsey D."/>
            <person name="Cheeseman I."/>
            <person name="Volkman S."/>
            <person name="Adams J."/>
            <person name="Walker B."/>
            <person name="Young S.K."/>
            <person name="Zeng Q."/>
            <person name="Gargeya S."/>
            <person name="Fitzgerald M."/>
            <person name="Haas B."/>
            <person name="Abouelleil A."/>
            <person name="Alvarado L."/>
            <person name="Arachchi H.M."/>
            <person name="Berlin A.M."/>
            <person name="Chapman S.B."/>
            <person name="Dewar J."/>
            <person name="Goldberg J."/>
            <person name="Griggs A."/>
            <person name="Gujja S."/>
            <person name="Hansen M."/>
            <person name="Howarth C."/>
            <person name="Imamovic A."/>
            <person name="Larimer J."/>
            <person name="McCowan C."/>
            <person name="Murphy C."/>
            <person name="Neiman D."/>
            <person name="Pearson M."/>
            <person name="Priest M."/>
            <person name="Roberts A."/>
            <person name="Saif S."/>
            <person name="Shea T."/>
            <person name="Sisk P."/>
            <person name="Sykes S."/>
            <person name="Wortman J."/>
            <person name="Nusbaum C."/>
            <person name="Birren B."/>
        </authorList>
    </citation>
    <scope>NUCLEOTIDE SEQUENCE [LARGE SCALE GENOMIC DNA]</scope>
    <source>
        <strain evidence="8 9">UGT5.1</strain>
    </source>
</reference>
<dbReference type="FunFam" id="1.20.1310.20:FF:000002">
    <property type="entry name" value="Erythrocyte membrane protein 1, PfEMP1"/>
    <property type="match status" value="1"/>
</dbReference>
<sequence>MGPKADAPDYSNVNNAKDLFDLIGETVHKKVQAKAEVASKKYFDELHGDLSKADYKNDRNSTGSTSPDPCLLQYDYNSNVTSGFGREYPCGNGTEERFSDTKGSECNKSKIKGNKDNEDKEGKSEGACAPYRRLHLCDRNLENINDVKKIDTKDNLLLEVSLAALHEGQSITGRYPQHQGTNPGTASQLCTELARSFADIGDIVRGRDLYRRDNKKDKLEKNLEIIFQYIKKNNKSSLESLTDKEIREYWWEANRQEIWKAITCDAGGYSYFRPTCNGGKRTEGYCRCGDGKKPRKGSGDVNIVPTYFDYVPQYLRWFEEWAEDFCRKKKKYVEIVKTNCGGKDGTERYCDRDGFDCTKTIRAIFKYARGENCHNCIVWCGFYENWIENQKKEFEKQKNKYETEIPVNGRQRRSSPSTEDYEGYEKYFHEEFKRYNKDSKNFLGLLSKETECKELEKDNENKVDFTNTDDDEESNEYKGTFYHSKYCQPCPICGVKKGNDGQFVNRTNKDEECKEKEEEYNIPPGVNETKINVLYSGKGRGDITEKLKEFCDTKDTTYPQDEQWQCYYQSAKNNMCKMTNNVGKNNEHDKIMSFNDFFHFWVGRVLTDAQGWRTQLTKCLSEDKLKKCEKGCKSKCECFKKWIEKKEKEWIKVKQQFNDQKDITEEWGHYSVLENILEYYYFENIQKAYGDLKSIQEMKKMIKENRNNPNRSKDDVDALDVLFDHELEEAEDCLDIHEDDPVDDECVEEGENFRYNPCSGESGGSGSSSVLRRYPALANKVAQHFHQEAKTQLRTRGGRKALRGDATQGKYIRGVSGDDFKNNLCGITQKHSNAINNSNDPCNNKGKERFNVGEKWKTGQNVETSYKDVYLPPRRQHMCTSNLEFLQTGEGALNSDDGELVNNSFLGDVLLSAKMDADEIIKRYAKQNGKKELKEVKDDLTICRAIRYSFADLGDIIRGRDMWDKDDGSQNIEKNLKDIFDKIKDNHKDIKGKLQYNGDTDHIKLREDWWTANRRQVWKAMKCATKGIICPGMPVDDYIPQRLRWMTEWAEWFCKYQSRLYEELLRDCGSCTGKVQGCTSGDDDSVKKCEKCKTACEKYKTKIQPWKQQWNNMQVPYITLYHQAKTTSTNARRTAFPDDDPDYQLMVDFLTPIHKASIAARVRVKRAADSPTEITAAAPNTPYSTAAGYIHQEAPIVCDTQREFCEYKNGETPTSSEKKVYNEKYVFREKPKDHDDACICENKKKPVPAPKKEEPACEIVKKLFENEASKDYTDWCTQKYSGKNSYRSWDCRQSTFKKEHQGACMPPRRQNLYIYNLKNLNGTSETDLRKAFIECAAIETFFSWHEYKEDKKREEKERNEEAIYLGPEHITLDKEAQNQLDGGTIPEEFKHQMFYTFGDYRDLCLGKDITNDVSDVENNINKVLPKSGQTSIDQKRKEFWETNGKSIWQGMLCALCYDTNDKTFKDDVRKNLNHKNQYSTVSYSLKDIAKTPQFIRWFEEWGGEFCRKKKIKLANVKKECRSHKTGHEYCSGDGYDCTDENRRRNNILADLDCRDCEKECTKFKKWIKTKEKEFDNQKNKYKELISPSNKTSHKEFHNYAQTKGYTSVDIFLKSLNQGKECQGNKDEKKNTDFNNNHETFGSSGYCKACPVYGVSKNRGIYIPNDEKIFKSKKGSAVNKNDTNTTNINVLVSDDKENDKDEELRNVCKMDDLLKYSGVQKWECQKKNGVDQCKLTNVIQTTDDDDDKEIEFYIFFQRWLRNFIQDYNKLKNKISSCIKNEHEISNKCIKDCNNKCECVGNWLKKKEDEWKKIKDLYKQYSNISEQDIAYWIKNLFRQGTFPSDAKKAKEVVKGEEEQEKLWGCTGNTTGHAQDKCENGDFITNLINKLKDKIQTCKENHNPSEQTSCENTPLDDTDTDEQTESTPEDSQSPKFCPQPPPPPLQQDACTIVETLLINKGETDDIEGCKKKDDGKIPYPRWTCEIDKFEKGHAGACMPPRRQKLCIHFLAHKDETPNLNTQEDLRKAFIKCAAAETFFSWIYYKKTSSKRNNLDNILKGGKIPPEFLRSMFYTYGDFRDFLFGTDISKNHGKGSKLEKQINSVFSNGGSQIPNEKKRDQWWQKHGHEIWEGMLCALSYNTETKNMNQGMRKNLTDNNKYTKISSKLEDFASRPQFLRWFTEWADQFCQEHKVQKTKLLDNCREVDCRKKDESNKTIKQQCEKACTAYEQWIKDWKDQYKEQNEKFDKDKKEKKFENTSAQEDVEDAYSAHDYLHEQLEKLCANGNCSCMEETSTQNDETDLPGQKFLPEALDNPPKGFEDKCECSEPYEPMSCVEKTAHKIRKNAENNIDAKLKVNGNTYNGYCNNVTKETYQEPNEGKCKFKEVSWSSIGIINNECESKKNDRFKIGEKWDCNGKTLDGNNKLCVPPRRKDMCLKNLDDISVNNITDSTKLLQKIQDIAKNEGDNIIKNLLPKYPCNENIICDAMKYSFADIGDIIRGRSKIKTNNGDNIEKELQKIFKNIHEKDTEIKLKYQDNGNERYIKLREAWWDANRKSVWKAMTCNVPNAALLKKRINNPGDKSPNTDLITATQEKCGHNSEPPDYDYIPERYRFLQEWSEYYCKALKEKNDEIKSDCSSCKKNDKCEDNKNDSNCEKCKKKCEEYKKFVHQWHSQFEEQNEIYKKLYTQAISHGPNAARSDPSIKFTKKLEETCNDPYSADEYLDKSTHCTDYKFSETNNNENYYAFSKYPKDYKDKCKCKEKTSTSDLGKNMISFIQKSFKSPEIPGLKTIEKAVAQIPKRIKNISPDAHTIHAIVARSFDYFVPLFQEDDKTPPTNNILNDVLPSVIPVGIALALTSIVFLYLK</sequence>
<proteinExistence type="predicted"/>
<dbReference type="Pfam" id="PF21807">
    <property type="entry name" value="PfEMP1_CIDRalpha1_dom"/>
    <property type="match status" value="1"/>
</dbReference>
<feature type="domain" description="Duffy-binding-like" evidence="3">
    <location>
        <begin position="597"/>
        <end position="740"/>
    </location>
</feature>
<evidence type="ECO:0000259" key="4">
    <source>
        <dbReference type="Pfam" id="PF05424"/>
    </source>
</evidence>
<evidence type="ECO:0000259" key="5">
    <source>
        <dbReference type="Pfam" id="PF15447"/>
    </source>
</evidence>
<feature type="compositionally biased region" description="Acidic residues" evidence="1">
    <location>
        <begin position="1911"/>
        <end position="1925"/>
    </location>
</feature>
<dbReference type="OrthoDB" id="379146at2759"/>
<feature type="domain" description="Plasmodium falciparum erythrocyte membrane protein-1 N-terminal segment" evidence="5">
    <location>
        <begin position="16"/>
        <end position="53"/>
    </location>
</feature>